<sequence>DTYHFRSIPTTLKRSSRQQHHASRDETVLRHSETITHDTLSLYRRPRNGITSAN</sequence>
<dbReference type="GeneID" id="19118147"/>
<dbReference type="EMBL" id="KI964051">
    <property type="protein sequence ID" value="EUC42739.1"/>
    <property type="molecule type" value="Genomic_DNA"/>
</dbReference>
<feature type="region of interest" description="Disordered" evidence="1">
    <location>
        <begin position="1"/>
        <end position="33"/>
    </location>
</feature>
<evidence type="ECO:0000256" key="1">
    <source>
        <dbReference type="SAM" id="MobiDB-lite"/>
    </source>
</evidence>
<reference evidence="2 3" key="1">
    <citation type="journal article" date="2013" name="PLoS Genet.">
        <title>Comparative genome structure, secondary metabolite, and effector coding capacity across Cochliobolus pathogens.</title>
        <authorList>
            <person name="Condon B.J."/>
            <person name="Leng Y."/>
            <person name="Wu D."/>
            <person name="Bushley K.E."/>
            <person name="Ohm R.A."/>
            <person name="Otillar R."/>
            <person name="Martin J."/>
            <person name="Schackwitz W."/>
            <person name="Grimwood J."/>
            <person name="MohdZainudin N."/>
            <person name="Xue C."/>
            <person name="Wang R."/>
            <person name="Manning V.A."/>
            <person name="Dhillon B."/>
            <person name="Tu Z.J."/>
            <person name="Steffenson B.J."/>
            <person name="Salamov A."/>
            <person name="Sun H."/>
            <person name="Lowry S."/>
            <person name="LaButti K."/>
            <person name="Han J."/>
            <person name="Copeland A."/>
            <person name="Lindquist E."/>
            <person name="Barry K."/>
            <person name="Schmutz J."/>
            <person name="Baker S.E."/>
            <person name="Ciuffetti L.M."/>
            <person name="Grigoriev I.V."/>
            <person name="Zhong S."/>
            <person name="Turgeon B.G."/>
        </authorList>
    </citation>
    <scope>NUCLEOTIDE SEQUENCE [LARGE SCALE GENOMIC DNA]</scope>
    <source>
        <strain evidence="2 3">ATCC 44560</strain>
    </source>
</reference>
<dbReference type="HOGENOM" id="CLU_3055843_0_0_1"/>
<protein>
    <submittedName>
        <fullName evidence="2">Uncharacterized protein</fullName>
    </submittedName>
</protein>
<proteinExistence type="predicted"/>
<dbReference type="AlphaFoldDB" id="W6Z5A0"/>
<dbReference type="RefSeq" id="XP_007690769.1">
    <property type="nucleotide sequence ID" value="XM_007692579.1"/>
</dbReference>
<feature type="non-terminal residue" evidence="2">
    <location>
        <position position="1"/>
    </location>
</feature>
<dbReference type="KEGG" id="bor:COCMIDRAFT_102745"/>
<dbReference type="Proteomes" id="UP000054032">
    <property type="component" value="Unassembled WGS sequence"/>
</dbReference>
<evidence type="ECO:0000313" key="2">
    <source>
        <dbReference type="EMBL" id="EUC42739.1"/>
    </source>
</evidence>
<organism evidence="2 3">
    <name type="scientific">Bipolaris oryzae ATCC 44560</name>
    <dbReference type="NCBI Taxonomy" id="930090"/>
    <lineage>
        <taxon>Eukaryota</taxon>
        <taxon>Fungi</taxon>
        <taxon>Dikarya</taxon>
        <taxon>Ascomycota</taxon>
        <taxon>Pezizomycotina</taxon>
        <taxon>Dothideomycetes</taxon>
        <taxon>Pleosporomycetidae</taxon>
        <taxon>Pleosporales</taxon>
        <taxon>Pleosporineae</taxon>
        <taxon>Pleosporaceae</taxon>
        <taxon>Bipolaris</taxon>
    </lineage>
</organism>
<evidence type="ECO:0000313" key="3">
    <source>
        <dbReference type="Proteomes" id="UP000054032"/>
    </source>
</evidence>
<accession>W6Z5A0</accession>
<feature type="compositionally biased region" description="Basic and acidic residues" evidence="1">
    <location>
        <begin position="22"/>
        <end position="33"/>
    </location>
</feature>
<keyword evidence="3" id="KW-1185">Reference proteome</keyword>
<name>W6Z5A0_COCMI</name>
<dbReference type="OrthoDB" id="10386208at2759"/>
<gene>
    <name evidence="2" type="ORF">COCMIDRAFT_102745</name>
</gene>